<dbReference type="Proteomes" id="UP000179807">
    <property type="component" value="Unassembled WGS sequence"/>
</dbReference>
<comment type="caution">
    <text evidence="2">The sequence shown here is derived from an EMBL/GenBank/DDBJ whole genome shotgun (WGS) entry which is preliminary data.</text>
</comment>
<reference evidence="2" key="1">
    <citation type="submission" date="2016-10" db="EMBL/GenBank/DDBJ databases">
        <authorList>
            <person name="Benchimol M."/>
            <person name="Almeida L.G."/>
            <person name="Vasconcelos A.T."/>
            <person name="Perreira-Neves A."/>
            <person name="Rosa I.A."/>
            <person name="Tasca T."/>
            <person name="Bogo M.R."/>
            <person name="de Souza W."/>
        </authorList>
    </citation>
    <scope>NUCLEOTIDE SEQUENCE [LARGE SCALE GENOMIC DNA]</scope>
    <source>
        <strain evidence="2">K</strain>
    </source>
</reference>
<feature type="transmembrane region" description="Helical" evidence="1">
    <location>
        <begin position="39"/>
        <end position="62"/>
    </location>
</feature>
<dbReference type="VEuPathDB" id="TrichDB:TRFO_02891"/>
<accession>A0A1J4L0S1</accession>
<keyword evidence="1" id="KW-1133">Transmembrane helix</keyword>
<evidence type="ECO:0000256" key="1">
    <source>
        <dbReference type="SAM" id="Phobius"/>
    </source>
</evidence>
<keyword evidence="1" id="KW-0812">Transmembrane</keyword>
<organism evidence="2 3">
    <name type="scientific">Tritrichomonas foetus</name>
    <dbReference type="NCBI Taxonomy" id="1144522"/>
    <lineage>
        <taxon>Eukaryota</taxon>
        <taxon>Metamonada</taxon>
        <taxon>Parabasalia</taxon>
        <taxon>Tritrichomonadida</taxon>
        <taxon>Tritrichomonadidae</taxon>
        <taxon>Tritrichomonas</taxon>
    </lineage>
</organism>
<keyword evidence="1" id="KW-0472">Membrane</keyword>
<dbReference type="GeneID" id="94825673"/>
<keyword evidence="3" id="KW-1185">Reference proteome</keyword>
<gene>
    <name evidence="2" type="ORF">TRFO_02891</name>
</gene>
<dbReference type="RefSeq" id="XP_068368684.1">
    <property type="nucleotide sequence ID" value="XM_068490969.1"/>
</dbReference>
<evidence type="ECO:0000313" key="3">
    <source>
        <dbReference type="Proteomes" id="UP000179807"/>
    </source>
</evidence>
<protein>
    <submittedName>
        <fullName evidence="2">Uncharacterized protein</fullName>
    </submittedName>
</protein>
<feature type="transmembrane region" description="Helical" evidence="1">
    <location>
        <begin position="165"/>
        <end position="186"/>
    </location>
</feature>
<dbReference type="AlphaFoldDB" id="A0A1J4L0S1"/>
<dbReference type="EMBL" id="MLAK01000217">
    <property type="protein sequence ID" value="OHT15548.1"/>
    <property type="molecule type" value="Genomic_DNA"/>
</dbReference>
<proteinExistence type="predicted"/>
<sequence length="257" mass="29575">MRSPTPTIKSIYSGTTIPTSKKPKPNFVRFDNSRFIQTVAGPTNFIICCCVLLSMCLSGLVVNEIQPIRYCYHENDDTENCFKCPPFANCYTGSPVCPDPFINKLNFCVLPDSEEFYALDVVPLIRGFSDSDIRLLTPKLNVSQNILKIAIQYSKNENLGGFQTVLSYIYLIIASASWAGTVYIIWLQRRYKREHAYIVQAYKYLEKKPPTKFSINHILRHIKVDVDEATKQRILRELVKVPQFDVEIDNQTVFRRI</sequence>
<name>A0A1J4L0S1_9EUKA</name>
<evidence type="ECO:0000313" key="2">
    <source>
        <dbReference type="EMBL" id="OHT15548.1"/>
    </source>
</evidence>